<protein>
    <recommendedName>
        <fullName evidence="3">ferredoxin--NADP(+) reductase</fullName>
        <ecNumber evidence="3">1.18.1.2</ecNumber>
    </recommendedName>
</protein>
<dbReference type="SUPFAM" id="SSF52343">
    <property type="entry name" value="Ferredoxin reductase-like, C-terminal NADP-linked domain"/>
    <property type="match status" value="1"/>
</dbReference>
<dbReference type="Gene3D" id="2.40.30.10">
    <property type="entry name" value="Translation factors"/>
    <property type="match status" value="1"/>
</dbReference>
<gene>
    <name evidence="11" type="ORF">PGSY75_0623200</name>
</gene>
<comment type="cofactor">
    <cofactor evidence="1">
        <name>FAD</name>
        <dbReference type="ChEBI" id="CHEBI:57692"/>
    </cofactor>
</comment>
<dbReference type="RefSeq" id="XP_018642864.1">
    <property type="nucleotide sequence ID" value="XM_018784810.1"/>
</dbReference>
<keyword evidence="4" id="KW-0285">Flavoprotein</keyword>
<dbReference type="InterPro" id="IPR017938">
    <property type="entry name" value="Riboflavin_synthase-like_b-brl"/>
</dbReference>
<feature type="signal peptide" evidence="9">
    <location>
        <begin position="1"/>
        <end position="18"/>
    </location>
</feature>
<feature type="domain" description="FAD-binding FR-type" evidence="10">
    <location>
        <begin position="68"/>
        <end position="224"/>
    </location>
</feature>
<dbReference type="VEuPathDB" id="PlasmoDB:PGABG01_0621900"/>
<comment type="similarity">
    <text evidence="2">Belongs to the ferredoxin--NADP reductase type 1 family.</text>
</comment>
<dbReference type="KEGG" id="pgab:PGSY75_0623200"/>
<evidence type="ECO:0000256" key="1">
    <source>
        <dbReference type="ARBA" id="ARBA00001974"/>
    </source>
</evidence>
<name>A0A151LRV9_9APIC</name>
<keyword evidence="5" id="KW-0274">FAD</keyword>
<evidence type="ECO:0000256" key="2">
    <source>
        <dbReference type="ARBA" id="ARBA00008312"/>
    </source>
</evidence>
<evidence type="ECO:0000313" key="11">
    <source>
        <dbReference type="EMBL" id="KYO01925.1"/>
    </source>
</evidence>
<evidence type="ECO:0000256" key="3">
    <source>
        <dbReference type="ARBA" id="ARBA00013223"/>
    </source>
</evidence>
<evidence type="ECO:0000256" key="4">
    <source>
        <dbReference type="ARBA" id="ARBA00022630"/>
    </source>
</evidence>
<dbReference type="InterPro" id="IPR017927">
    <property type="entry name" value="FAD-bd_FR_type"/>
</dbReference>
<dbReference type="InterPro" id="IPR015701">
    <property type="entry name" value="FNR"/>
</dbReference>
<dbReference type="EC" id="1.18.1.2" evidence="3"/>
<organism evidence="11 12">
    <name type="scientific">Plasmodium gaboni</name>
    <dbReference type="NCBI Taxonomy" id="647221"/>
    <lineage>
        <taxon>Eukaryota</taxon>
        <taxon>Sar</taxon>
        <taxon>Alveolata</taxon>
        <taxon>Apicomplexa</taxon>
        <taxon>Aconoidasida</taxon>
        <taxon>Haemosporida</taxon>
        <taxon>Plasmodiidae</taxon>
        <taxon>Plasmodium</taxon>
        <taxon>Plasmodium (Laverania)</taxon>
    </lineage>
</organism>
<dbReference type="InterPro" id="IPR001709">
    <property type="entry name" value="Flavoprot_Pyr_Nucl_cyt_Rdtase"/>
</dbReference>
<proteinExistence type="inferred from homology"/>
<keyword evidence="6" id="KW-0521">NADP</keyword>
<evidence type="ECO:0000256" key="5">
    <source>
        <dbReference type="ARBA" id="ARBA00022827"/>
    </source>
</evidence>
<dbReference type="Gene3D" id="3.40.50.80">
    <property type="entry name" value="Nucleotide-binding domain of ferredoxin-NADP reductase (FNR) module"/>
    <property type="match status" value="1"/>
</dbReference>
<comment type="catalytic activity">
    <reaction evidence="8">
        <text>2 reduced [2Fe-2S]-[ferredoxin] + NADP(+) + H(+) = 2 oxidized [2Fe-2S]-[ferredoxin] + NADPH</text>
        <dbReference type="Rhea" id="RHEA:20125"/>
        <dbReference type="Rhea" id="RHEA-COMP:10000"/>
        <dbReference type="Rhea" id="RHEA-COMP:10001"/>
        <dbReference type="ChEBI" id="CHEBI:15378"/>
        <dbReference type="ChEBI" id="CHEBI:33737"/>
        <dbReference type="ChEBI" id="CHEBI:33738"/>
        <dbReference type="ChEBI" id="CHEBI:57783"/>
        <dbReference type="ChEBI" id="CHEBI:58349"/>
        <dbReference type="EC" id="1.18.1.2"/>
    </reaction>
</comment>
<dbReference type="AlphaFoldDB" id="A0A151LRV9"/>
<evidence type="ECO:0000256" key="7">
    <source>
        <dbReference type="ARBA" id="ARBA00023002"/>
    </source>
</evidence>
<dbReference type="VEuPathDB" id="PlasmoDB:PGSY75_0623200"/>
<evidence type="ECO:0000256" key="6">
    <source>
        <dbReference type="ARBA" id="ARBA00022857"/>
    </source>
</evidence>
<keyword evidence="7" id="KW-0560">Oxidoreductase</keyword>
<evidence type="ECO:0000256" key="9">
    <source>
        <dbReference type="SAM" id="SignalP"/>
    </source>
</evidence>
<accession>A0A151LRV9</accession>
<dbReference type="GO" id="GO:0004324">
    <property type="term" value="F:ferredoxin-NADP+ reductase activity"/>
    <property type="evidence" value="ECO:0007669"/>
    <property type="project" value="UniProtKB-EC"/>
</dbReference>
<feature type="chain" id="PRO_5007584394" description="ferredoxin--NADP(+) reductase" evidence="9">
    <location>
        <begin position="19"/>
        <end position="377"/>
    </location>
</feature>
<dbReference type="EMBL" id="LVLB01000007">
    <property type="protein sequence ID" value="KYO01925.1"/>
    <property type="molecule type" value="Genomic_DNA"/>
</dbReference>
<dbReference type="InterPro" id="IPR001433">
    <property type="entry name" value="OxRdtase_FAD/NAD-bd"/>
</dbReference>
<sequence>MKIHLVLILPVLIRGVCCIIKNVSSSVSNHMTAHSPFLFVHNKYKRNRNFKLKNNKDENNFINIYTVKNPLKCKVVDKINLVRPNSPNEVYHLEINHNGLFKYVEGHTCGIIPYYNEHDNKTNKEINKDNNIINTNNNNTINNNTINNNISAINIKKQLCARLYSISSSNNTENLSVAVKIHKYKQKENDSNITNYGYCSGFIKNLKINDDIYLTGAHGYFNLPNDAIQKNTNFIFIATGTGISPYISFLKKLFAYDHNNINNRNSNYTGHITIYYGVYNEDSILYLNELEYFQKMYPNNINIHYVFSYKQNSDATSFYVQDEIYKRKTEFLNLFNNYKCELYICGHKSIRYKVMDILKSDDQFDANKKKRVHVEVY</sequence>
<evidence type="ECO:0000313" key="12">
    <source>
        <dbReference type="Proteomes" id="UP000076004"/>
    </source>
</evidence>
<dbReference type="SUPFAM" id="SSF63380">
    <property type="entry name" value="Riboflavin synthase domain-like"/>
    <property type="match status" value="1"/>
</dbReference>
<evidence type="ECO:0000259" key="10">
    <source>
        <dbReference type="PROSITE" id="PS51384"/>
    </source>
</evidence>
<dbReference type="PROSITE" id="PS51384">
    <property type="entry name" value="FAD_FR"/>
    <property type="match status" value="1"/>
</dbReference>
<comment type="caution">
    <text evidence="11">The sequence shown here is derived from an EMBL/GenBank/DDBJ whole genome shotgun (WGS) entry which is preliminary data.</text>
</comment>
<dbReference type="PRINTS" id="PR00371">
    <property type="entry name" value="FPNCR"/>
</dbReference>
<dbReference type="PANTHER" id="PTHR43314">
    <property type="match status" value="1"/>
</dbReference>
<dbReference type="GeneID" id="29775415"/>
<keyword evidence="9" id="KW-0732">Signal</keyword>
<dbReference type="Pfam" id="PF00175">
    <property type="entry name" value="NAD_binding_1"/>
    <property type="match status" value="1"/>
</dbReference>
<dbReference type="InterPro" id="IPR039261">
    <property type="entry name" value="FNR_nucleotide-bd"/>
</dbReference>
<dbReference type="Proteomes" id="UP000076004">
    <property type="component" value="Chromosome 6"/>
</dbReference>
<evidence type="ECO:0000256" key="8">
    <source>
        <dbReference type="ARBA" id="ARBA00047776"/>
    </source>
</evidence>
<reference evidence="11 12" key="1">
    <citation type="journal article" date="2016" name="Nat. Commun.">
        <title>Genomes of cryptic chimpanzee Plasmodium species reveal key evolutionary events leading to human malaria.</title>
        <authorList>
            <person name="Sundararaman S.A."/>
            <person name="Plenderleith L.J."/>
            <person name="Liu W."/>
            <person name="Loy D.E."/>
            <person name="Learn G.H."/>
            <person name="Li Y."/>
            <person name="Shaw K.S."/>
            <person name="Ayouba A."/>
            <person name="Peeters M."/>
            <person name="Speede S."/>
            <person name="Shaw G.M."/>
            <person name="Bushman F.D."/>
            <person name="Brisson D."/>
            <person name="Rayner J.C."/>
            <person name="Sharp P.M."/>
            <person name="Hahn B.H."/>
        </authorList>
    </citation>
    <scope>NUCLEOTIDE SEQUENCE [LARGE SCALE GENOMIC DNA]</scope>
    <source>
        <strain evidence="11 12">SY75</strain>
    </source>
</reference>